<gene>
    <name evidence="1" type="ORF">DSCA_56890</name>
</gene>
<dbReference type="Proteomes" id="UP000427906">
    <property type="component" value="Chromosome"/>
</dbReference>
<accession>A0A5K7YUR0</accession>
<sequence length="94" mass="10781">MDDPELHVIGYQPNFKKFTTGLFYFNHSCGSTLAIPASYFVDLYHGPVFQKRATGSDHCPEHCLRKEDLEPCLAECECAYIREVLQIIKTWPKA</sequence>
<dbReference type="KEGG" id="dalk:DSCA_56890"/>
<reference evidence="1 2" key="1">
    <citation type="submission" date="2019-11" db="EMBL/GenBank/DDBJ databases">
        <title>Comparative genomics of hydrocarbon-degrading Desulfosarcina strains.</title>
        <authorList>
            <person name="Watanabe M."/>
            <person name="Kojima H."/>
            <person name="Fukui M."/>
        </authorList>
    </citation>
    <scope>NUCLEOTIDE SEQUENCE [LARGE SCALE GENOMIC DNA]</scope>
    <source>
        <strain evidence="1 2">PL12</strain>
    </source>
</reference>
<dbReference type="EMBL" id="AP021874">
    <property type="protein sequence ID" value="BBO71759.1"/>
    <property type="molecule type" value="Genomic_DNA"/>
</dbReference>
<keyword evidence="2" id="KW-1185">Reference proteome</keyword>
<dbReference type="AlphaFoldDB" id="A0A5K7YUR0"/>
<organism evidence="1 2">
    <name type="scientific">Desulfosarcina alkanivorans</name>
    <dbReference type="NCBI Taxonomy" id="571177"/>
    <lineage>
        <taxon>Bacteria</taxon>
        <taxon>Pseudomonadati</taxon>
        <taxon>Thermodesulfobacteriota</taxon>
        <taxon>Desulfobacteria</taxon>
        <taxon>Desulfobacterales</taxon>
        <taxon>Desulfosarcinaceae</taxon>
        <taxon>Desulfosarcina</taxon>
    </lineage>
</organism>
<protein>
    <submittedName>
        <fullName evidence="1">Uncharacterized protein</fullName>
    </submittedName>
</protein>
<proteinExistence type="predicted"/>
<evidence type="ECO:0000313" key="2">
    <source>
        <dbReference type="Proteomes" id="UP000427906"/>
    </source>
</evidence>
<evidence type="ECO:0000313" key="1">
    <source>
        <dbReference type="EMBL" id="BBO71759.1"/>
    </source>
</evidence>
<name>A0A5K7YUR0_9BACT</name>